<dbReference type="Gene3D" id="2.40.180.10">
    <property type="entry name" value="Catalase core domain"/>
    <property type="match status" value="1"/>
</dbReference>
<dbReference type="PROSITE" id="PS51402">
    <property type="entry name" value="CATALASE_3"/>
    <property type="match status" value="1"/>
</dbReference>
<gene>
    <name evidence="1" type="ORF">QO034_16645</name>
</gene>
<comment type="caution">
    <text evidence="1">The sequence shown here is derived from an EMBL/GenBank/DDBJ whole genome shotgun (WGS) entry which is preliminary data.</text>
</comment>
<dbReference type="Proteomes" id="UP001227126">
    <property type="component" value="Unassembled WGS sequence"/>
</dbReference>
<dbReference type="InterPro" id="IPR018028">
    <property type="entry name" value="Catalase"/>
</dbReference>
<dbReference type="SUPFAM" id="SSF56634">
    <property type="entry name" value="Heme-dependent catalase-like"/>
    <property type="match status" value="2"/>
</dbReference>
<dbReference type="EMBL" id="JASNJE010000023">
    <property type="protein sequence ID" value="MDK3074722.1"/>
    <property type="molecule type" value="Genomic_DNA"/>
</dbReference>
<name>A0ABT7FHX0_9RHOB</name>
<organism evidence="1 2">
    <name type="scientific">Sedimentitalea xiamensis</name>
    <dbReference type="NCBI Taxonomy" id="3050037"/>
    <lineage>
        <taxon>Bacteria</taxon>
        <taxon>Pseudomonadati</taxon>
        <taxon>Pseudomonadota</taxon>
        <taxon>Alphaproteobacteria</taxon>
        <taxon>Rhodobacterales</taxon>
        <taxon>Paracoccaceae</taxon>
        <taxon>Sedimentitalea</taxon>
    </lineage>
</organism>
<reference evidence="1 2" key="1">
    <citation type="submission" date="2023-05" db="EMBL/GenBank/DDBJ databases">
        <title>Sedimentitalea sp. nov. JM2-8.</title>
        <authorList>
            <person name="Huang J."/>
        </authorList>
    </citation>
    <scope>NUCLEOTIDE SEQUENCE [LARGE SCALE GENOMIC DNA]</scope>
    <source>
        <strain evidence="1 2">JM2-8</strain>
    </source>
</reference>
<protein>
    <recommendedName>
        <fullName evidence="3">Catalase</fullName>
    </recommendedName>
</protein>
<dbReference type="InterPro" id="IPR020835">
    <property type="entry name" value="Catalase_sf"/>
</dbReference>
<evidence type="ECO:0008006" key="3">
    <source>
        <dbReference type="Google" id="ProtNLM"/>
    </source>
</evidence>
<evidence type="ECO:0000313" key="1">
    <source>
        <dbReference type="EMBL" id="MDK3074722.1"/>
    </source>
</evidence>
<keyword evidence="2" id="KW-1185">Reference proteome</keyword>
<proteinExistence type="predicted"/>
<evidence type="ECO:0000313" key="2">
    <source>
        <dbReference type="Proteomes" id="UP001227126"/>
    </source>
</evidence>
<sequence>MLARGERPSERDLERLAAYRHIFDDLPDRPDGACATRDVHRKTHGCYRARVTISEDLDPALAKGLFVPGREYDAVVRFSNGNPRNQSDSAPDARGMAIKLLESGTLPDGTALNTLSASDINAKGLLDILTINFPVFFVDDPLVYAKVNTHFLADDEDVLKSKKLDEVLAVAGAGMSLLEQNLALKVNGSIIRNLLYQQWFSMAPSRLGEAADAERTAVKYLIEPARATKGDPDWPEWSTWETGRNYQIPLSKRLNIPRQEREAMDANPDILRTRLEETLSQDDFEMDLKVQTFLSEEATPIEDTTRIWHWSEEEIDAWLGDALSLPFVSRRQEARRRDWHPPVRIATIRITGSGGMAGNSEFCEDLSFNPWNNVPAAHKPLGITQRVKRFAYAASRTARYGINRVQSTFPPVA</sequence>
<accession>A0ABT7FHX0</accession>